<reference evidence="1 2" key="1">
    <citation type="journal article" date="2021" name="Commun. Biol.">
        <title>Genomic insights into the host specific adaptation of the Pneumocystis genus.</title>
        <authorList>
            <person name="Cisse O.H."/>
            <person name="Ma L."/>
            <person name="Dekker J.P."/>
            <person name="Khil P.P."/>
            <person name="Youn J.-H."/>
            <person name="Brenchley J.M."/>
            <person name="Blair R."/>
            <person name="Pahar B."/>
            <person name="Chabe M."/>
            <person name="Van Rompay K.K.A."/>
            <person name="Keesler R."/>
            <person name="Sukura A."/>
            <person name="Hirsch V."/>
            <person name="Kutty G."/>
            <person name="Liu Y."/>
            <person name="Peng L."/>
            <person name="Chen J."/>
            <person name="Song J."/>
            <person name="Weissenbacher-Lang C."/>
            <person name="Xu J."/>
            <person name="Upham N.S."/>
            <person name="Stajich J.E."/>
            <person name="Cuomo C.A."/>
            <person name="Cushion M.T."/>
            <person name="Kovacs J.A."/>
        </authorList>
    </citation>
    <scope>NUCLEOTIDE SEQUENCE [LARGE SCALE GENOMIC DNA]</scope>
    <source>
        <strain evidence="1 2">RABM</strain>
    </source>
</reference>
<proteinExistence type="predicted"/>
<gene>
    <name evidence="1" type="ORF">PORY_000765</name>
</gene>
<sequence length="257" mass="29524">MTLRFDKISVREALSGIFGAISLASWIITIYPQLYENYRRKSGDSISLLFLWLWILGDAFSLVGSIWGKLIYTIIVIQVYYCVMDLALIFQIFYYRRRSYLRLKVKEKTFKRNTPLQALICLLTVLVFGILGWIITVAVGGVKKPDTQMADSVGFLVLGYIGTALYLIARIPQIIKNFKEKSVEGLSILFFVFTFVANITYATSILLIDLSHRYIIINMPWLLGSLGTISLDMTIFFQFVIYGRQKKEQKIKQENCS</sequence>
<comment type="caution">
    <text evidence="1">The sequence shown here is derived from an EMBL/GenBank/DDBJ whole genome shotgun (WGS) entry which is preliminary data.</text>
</comment>
<protein>
    <submittedName>
        <fullName evidence="1">Uncharacterized protein</fullName>
    </submittedName>
</protein>
<organism evidence="1 2">
    <name type="scientific">Pneumocystis oryctolagi</name>
    <dbReference type="NCBI Taxonomy" id="42067"/>
    <lineage>
        <taxon>Eukaryota</taxon>
        <taxon>Fungi</taxon>
        <taxon>Dikarya</taxon>
        <taxon>Ascomycota</taxon>
        <taxon>Taphrinomycotina</taxon>
        <taxon>Pneumocystomycetes</taxon>
        <taxon>Pneumocystaceae</taxon>
        <taxon>Pneumocystis</taxon>
    </lineage>
</organism>
<accession>A0ACB7CEB7</accession>
<dbReference type="Proteomes" id="UP000768646">
    <property type="component" value="Unassembled WGS sequence"/>
</dbReference>
<evidence type="ECO:0000313" key="2">
    <source>
        <dbReference type="Proteomes" id="UP000768646"/>
    </source>
</evidence>
<name>A0ACB7CEB7_9ASCO</name>
<dbReference type="EMBL" id="JABTEG010000002">
    <property type="protein sequence ID" value="KAG4305855.1"/>
    <property type="molecule type" value="Genomic_DNA"/>
</dbReference>
<evidence type="ECO:0000313" key="1">
    <source>
        <dbReference type="EMBL" id="KAG4305855.1"/>
    </source>
</evidence>
<keyword evidence="2" id="KW-1185">Reference proteome</keyword>